<keyword evidence="2" id="KW-1185">Reference proteome</keyword>
<organism evidence="1 2">
    <name type="scientific">Smallanthus sonchifolius</name>
    <dbReference type="NCBI Taxonomy" id="185202"/>
    <lineage>
        <taxon>Eukaryota</taxon>
        <taxon>Viridiplantae</taxon>
        <taxon>Streptophyta</taxon>
        <taxon>Embryophyta</taxon>
        <taxon>Tracheophyta</taxon>
        <taxon>Spermatophyta</taxon>
        <taxon>Magnoliopsida</taxon>
        <taxon>eudicotyledons</taxon>
        <taxon>Gunneridae</taxon>
        <taxon>Pentapetalae</taxon>
        <taxon>asterids</taxon>
        <taxon>campanulids</taxon>
        <taxon>Asterales</taxon>
        <taxon>Asteraceae</taxon>
        <taxon>Asteroideae</taxon>
        <taxon>Heliantheae alliance</taxon>
        <taxon>Millerieae</taxon>
        <taxon>Smallanthus</taxon>
    </lineage>
</organism>
<name>A0ACB9HFL4_9ASTR</name>
<comment type="caution">
    <text evidence="1">The sequence shown here is derived from an EMBL/GenBank/DDBJ whole genome shotgun (WGS) entry which is preliminary data.</text>
</comment>
<sequence length="77" mass="9086">MPSVLSLEFFIPPLATSFRTGRSCSHRLKRRLEKGDRRDLTLLRRFLITLWSLECSSDFCNSIDTNGRLFSHWFVSY</sequence>
<evidence type="ECO:0000313" key="2">
    <source>
        <dbReference type="Proteomes" id="UP001056120"/>
    </source>
</evidence>
<evidence type="ECO:0000313" key="1">
    <source>
        <dbReference type="EMBL" id="KAI3793677.1"/>
    </source>
</evidence>
<reference evidence="1 2" key="2">
    <citation type="journal article" date="2022" name="Mol. Ecol. Resour.">
        <title>The genomes of chicory, endive, great burdock and yacon provide insights into Asteraceae paleo-polyploidization history and plant inulin production.</title>
        <authorList>
            <person name="Fan W."/>
            <person name="Wang S."/>
            <person name="Wang H."/>
            <person name="Wang A."/>
            <person name="Jiang F."/>
            <person name="Liu H."/>
            <person name="Zhao H."/>
            <person name="Xu D."/>
            <person name="Zhang Y."/>
        </authorList>
    </citation>
    <scope>NUCLEOTIDE SEQUENCE [LARGE SCALE GENOMIC DNA]</scope>
    <source>
        <strain evidence="2">cv. Yunnan</strain>
        <tissue evidence="1">Leaves</tissue>
    </source>
</reference>
<accession>A0ACB9HFL4</accession>
<gene>
    <name evidence="1" type="ORF">L1987_36297</name>
</gene>
<proteinExistence type="predicted"/>
<dbReference type="Proteomes" id="UP001056120">
    <property type="component" value="Linkage Group LG12"/>
</dbReference>
<reference evidence="2" key="1">
    <citation type="journal article" date="2022" name="Mol. Ecol. Resour.">
        <title>The genomes of chicory, endive, great burdock and yacon provide insights into Asteraceae palaeo-polyploidization history and plant inulin production.</title>
        <authorList>
            <person name="Fan W."/>
            <person name="Wang S."/>
            <person name="Wang H."/>
            <person name="Wang A."/>
            <person name="Jiang F."/>
            <person name="Liu H."/>
            <person name="Zhao H."/>
            <person name="Xu D."/>
            <person name="Zhang Y."/>
        </authorList>
    </citation>
    <scope>NUCLEOTIDE SEQUENCE [LARGE SCALE GENOMIC DNA]</scope>
    <source>
        <strain evidence="2">cv. Yunnan</strain>
    </source>
</reference>
<dbReference type="EMBL" id="CM042029">
    <property type="protein sequence ID" value="KAI3793677.1"/>
    <property type="molecule type" value="Genomic_DNA"/>
</dbReference>
<protein>
    <submittedName>
        <fullName evidence="1">Uncharacterized protein</fullName>
    </submittedName>
</protein>